<proteinExistence type="predicted"/>
<keyword evidence="3" id="KW-1185">Reference proteome</keyword>
<dbReference type="AlphaFoldDB" id="A0A972JIJ2"/>
<reference evidence="2" key="1">
    <citation type="submission" date="2020-04" db="EMBL/GenBank/DDBJ databases">
        <title>Description of Shewanella salipaludis sp. nov., isolated from a salt marsh.</title>
        <authorList>
            <person name="Park S."/>
            <person name="Yoon J.-H."/>
        </authorList>
    </citation>
    <scope>NUCLEOTIDE SEQUENCE</scope>
    <source>
        <strain evidence="2">SHSM-M6</strain>
    </source>
</reference>
<evidence type="ECO:0000313" key="2">
    <source>
        <dbReference type="EMBL" id="NMH65093.1"/>
    </source>
</evidence>
<evidence type="ECO:0000256" key="1">
    <source>
        <dbReference type="SAM" id="Phobius"/>
    </source>
</evidence>
<keyword evidence="1" id="KW-0472">Membrane</keyword>
<dbReference type="EMBL" id="JAAXYH010000004">
    <property type="protein sequence ID" value="NMH65093.1"/>
    <property type="molecule type" value="Genomic_DNA"/>
</dbReference>
<comment type="caution">
    <text evidence="2">The sequence shown here is derived from an EMBL/GenBank/DDBJ whole genome shotgun (WGS) entry which is preliminary data.</text>
</comment>
<gene>
    <name evidence="2" type="ORF">HC757_07890</name>
</gene>
<dbReference type="InterPro" id="IPR021344">
    <property type="entry name" value="DUF2970"/>
</dbReference>
<dbReference type="Pfam" id="PF11174">
    <property type="entry name" value="DUF2970"/>
    <property type="match status" value="1"/>
</dbReference>
<organism evidence="2 3">
    <name type="scientific">Shewanella salipaludis</name>
    <dbReference type="NCBI Taxonomy" id="2723052"/>
    <lineage>
        <taxon>Bacteria</taxon>
        <taxon>Pseudomonadati</taxon>
        <taxon>Pseudomonadota</taxon>
        <taxon>Gammaproteobacteria</taxon>
        <taxon>Alteromonadales</taxon>
        <taxon>Shewanellaceae</taxon>
        <taxon>Shewanella</taxon>
    </lineage>
</organism>
<protein>
    <submittedName>
        <fullName evidence="2">DUF2970 domain-containing protein</fullName>
    </submittedName>
</protein>
<name>A0A972JIJ2_9GAMM</name>
<keyword evidence="1" id="KW-1133">Transmembrane helix</keyword>
<dbReference type="RefSeq" id="WP_169563780.1">
    <property type="nucleotide sequence ID" value="NZ_JAAXYH010000004.1"/>
</dbReference>
<evidence type="ECO:0000313" key="3">
    <source>
        <dbReference type="Proteomes" id="UP000737113"/>
    </source>
</evidence>
<feature type="transmembrane region" description="Helical" evidence="1">
    <location>
        <begin position="37"/>
        <end position="56"/>
    </location>
</feature>
<dbReference type="Proteomes" id="UP000737113">
    <property type="component" value="Unassembled WGS sequence"/>
</dbReference>
<sequence>MLRRLWQVFCSTLAAFFGVQTDANRVRDFQQNSPLAFIIMGIVMALVLVMTLIFIVQQVLA</sequence>
<accession>A0A972JIJ2</accession>
<keyword evidence="1" id="KW-0812">Transmembrane</keyword>